<dbReference type="HOGENOM" id="CLU_162071_1_1_11"/>
<feature type="transmembrane region" description="Helical" evidence="1">
    <location>
        <begin position="21"/>
        <end position="42"/>
    </location>
</feature>
<gene>
    <name evidence="2" type="ORF">HX89_09825</name>
</gene>
<keyword evidence="3" id="KW-1185">Reference proteome</keyword>
<sequence>MTTTKAGNSARHGAGLFDIRNIIGLLMALYGLILLVMSFTTSTADKAKADGVNLNLWTGIGLIVIGAALIAWAVTRPIVVDERELEADKAAAERQGKPAAH</sequence>
<keyword evidence="1" id="KW-0812">Transmembrane</keyword>
<keyword evidence="1" id="KW-0472">Membrane</keyword>
<dbReference type="eggNOG" id="ENOG503304C">
    <property type="taxonomic scope" value="Bacteria"/>
</dbReference>
<accession>A0A075JG61</accession>
<evidence type="ECO:0000256" key="1">
    <source>
        <dbReference type="SAM" id="Phobius"/>
    </source>
</evidence>
<name>A0A075JG61_9MICO</name>
<reference evidence="2 3" key="1">
    <citation type="submission" date="2014-07" db="EMBL/GenBank/DDBJ databases">
        <title>Genome Sequencing of Dermacoccus nishinomiyaensis.</title>
        <authorList>
            <person name="Hong K.W."/>
            <person name="Chan K.G."/>
        </authorList>
    </citation>
    <scope>NUCLEOTIDE SEQUENCE [LARGE SCALE GENOMIC DNA]</scope>
    <source>
        <strain evidence="2 3">M25</strain>
    </source>
</reference>
<evidence type="ECO:0000313" key="2">
    <source>
        <dbReference type="EMBL" id="AIF41196.1"/>
    </source>
</evidence>
<proteinExistence type="predicted"/>
<keyword evidence="1" id="KW-1133">Transmembrane helix</keyword>
<dbReference type="EMBL" id="CP008889">
    <property type="protein sequence ID" value="AIF41196.1"/>
    <property type="molecule type" value="Genomic_DNA"/>
</dbReference>
<protein>
    <submittedName>
        <fullName evidence="2">Uncharacterized protein</fullName>
    </submittedName>
</protein>
<evidence type="ECO:0000313" key="3">
    <source>
        <dbReference type="Proteomes" id="UP000027986"/>
    </source>
</evidence>
<organism evidence="2 3">
    <name type="scientific">Dermacoccus nishinomiyaensis</name>
    <dbReference type="NCBI Taxonomy" id="1274"/>
    <lineage>
        <taxon>Bacteria</taxon>
        <taxon>Bacillati</taxon>
        <taxon>Actinomycetota</taxon>
        <taxon>Actinomycetes</taxon>
        <taxon>Micrococcales</taxon>
        <taxon>Dermacoccaceae</taxon>
        <taxon>Dermacoccus</taxon>
    </lineage>
</organism>
<dbReference type="KEGG" id="dni:HX89_09825"/>
<dbReference type="AlphaFoldDB" id="A0A075JG61"/>
<feature type="transmembrane region" description="Helical" evidence="1">
    <location>
        <begin position="54"/>
        <end position="74"/>
    </location>
</feature>
<dbReference type="Proteomes" id="UP000027986">
    <property type="component" value="Chromosome"/>
</dbReference>